<keyword evidence="2" id="KW-1185">Reference proteome</keyword>
<sequence length="189" mass="21408">IDNLINAPTRAFKCYRVPINAYYQNDRRVLTPTTEPLVSSFMECAPHVPFGCTRCNVPSSSICCELCNPKLDHPSSIFTQYTSSSMVENSSTRSVSRQSTLSKFVPGPIDYELRRSLDAFRCEAMQKRHGPAVARNLGPVDIMSDVILERIAACARFKKILSLDDLQREVPKWLRILEYGPEVLTIIHR</sequence>
<reference evidence="1" key="1">
    <citation type="journal article" date="2021" name="Environ. Microbiol.">
        <title>Gene family expansions and transcriptome signatures uncover fungal adaptations to wood decay.</title>
        <authorList>
            <person name="Hage H."/>
            <person name="Miyauchi S."/>
            <person name="Viragh M."/>
            <person name="Drula E."/>
            <person name="Min B."/>
            <person name="Chaduli D."/>
            <person name="Navarro D."/>
            <person name="Favel A."/>
            <person name="Norest M."/>
            <person name="Lesage-Meessen L."/>
            <person name="Balint B."/>
            <person name="Merenyi Z."/>
            <person name="de Eugenio L."/>
            <person name="Morin E."/>
            <person name="Martinez A.T."/>
            <person name="Baldrian P."/>
            <person name="Stursova M."/>
            <person name="Martinez M.J."/>
            <person name="Novotny C."/>
            <person name="Magnuson J.K."/>
            <person name="Spatafora J.W."/>
            <person name="Maurice S."/>
            <person name="Pangilinan J."/>
            <person name="Andreopoulos W."/>
            <person name="LaButti K."/>
            <person name="Hundley H."/>
            <person name="Na H."/>
            <person name="Kuo A."/>
            <person name="Barry K."/>
            <person name="Lipzen A."/>
            <person name="Henrissat B."/>
            <person name="Riley R."/>
            <person name="Ahrendt S."/>
            <person name="Nagy L.G."/>
            <person name="Grigoriev I.V."/>
            <person name="Martin F."/>
            <person name="Rosso M.N."/>
        </authorList>
    </citation>
    <scope>NUCLEOTIDE SEQUENCE</scope>
    <source>
        <strain evidence="1">CBS 384.51</strain>
    </source>
</reference>
<dbReference type="Proteomes" id="UP001055072">
    <property type="component" value="Unassembled WGS sequence"/>
</dbReference>
<feature type="non-terminal residue" evidence="1">
    <location>
        <position position="1"/>
    </location>
</feature>
<protein>
    <submittedName>
        <fullName evidence="1">Uncharacterized protein</fullName>
    </submittedName>
</protein>
<dbReference type="EMBL" id="MU274956">
    <property type="protein sequence ID" value="KAI0083689.1"/>
    <property type="molecule type" value="Genomic_DNA"/>
</dbReference>
<comment type="caution">
    <text evidence="1">The sequence shown here is derived from an EMBL/GenBank/DDBJ whole genome shotgun (WGS) entry which is preliminary data.</text>
</comment>
<evidence type="ECO:0000313" key="2">
    <source>
        <dbReference type="Proteomes" id="UP001055072"/>
    </source>
</evidence>
<proteinExistence type="predicted"/>
<name>A0ACB8TNZ5_9APHY</name>
<evidence type="ECO:0000313" key="1">
    <source>
        <dbReference type="EMBL" id="KAI0083689.1"/>
    </source>
</evidence>
<gene>
    <name evidence="1" type="ORF">BDY19DRAFT_863082</name>
</gene>
<organism evidence="1 2">
    <name type="scientific">Irpex rosettiformis</name>
    <dbReference type="NCBI Taxonomy" id="378272"/>
    <lineage>
        <taxon>Eukaryota</taxon>
        <taxon>Fungi</taxon>
        <taxon>Dikarya</taxon>
        <taxon>Basidiomycota</taxon>
        <taxon>Agaricomycotina</taxon>
        <taxon>Agaricomycetes</taxon>
        <taxon>Polyporales</taxon>
        <taxon>Irpicaceae</taxon>
        <taxon>Irpex</taxon>
    </lineage>
</organism>
<feature type="non-terminal residue" evidence="1">
    <location>
        <position position="189"/>
    </location>
</feature>
<accession>A0ACB8TNZ5</accession>